<keyword evidence="2" id="KW-1133">Transmembrane helix</keyword>
<name>A0A0D8JFR5_9BACT</name>
<evidence type="ECO:0008006" key="5">
    <source>
        <dbReference type="Google" id="ProtNLM"/>
    </source>
</evidence>
<dbReference type="AlphaFoldDB" id="A0A0D8JFR5"/>
<dbReference type="EMBL" id="JRHC01000001">
    <property type="protein sequence ID" value="KJF45727.1"/>
    <property type="molecule type" value="Genomic_DNA"/>
</dbReference>
<comment type="caution">
    <text evidence="3">The sequence shown here is derived from an EMBL/GenBank/DDBJ whole genome shotgun (WGS) entry which is preliminary data.</text>
</comment>
<evidence type="ECO:0000313" key="3">
    <source>
        <dbReference type="EMBL" id="KJF45727.1"/>
    </source>
</evidence>
<protein>
    <recommendedName>
        <fullName evidence="5">VCBS repeat-containing protein</fullName>
    </recommendedName>
</protein>
<evidence type="ECO:0000313" key="4">
    <source>
        <dbReference type="Proteomes" id="UP000032544"/>
    </source>
</evidence>
<feature type="region of interest" description="Disordered" evidence="1">
    <location>
        <begin position="205"/>
        <end position="229"/>
    </location>
</feature>
<dbReference type="STRING" id="1544798.LH29_10455"/>
<gene>
    <name evidence="3" type="ORF">LH29_10455</name>
</gene>
<evidence type="ECO:0000256" key="2">
    <source>
        <dbReference type="SAM" id="Phobius"/>
    </source>
</evidence>
<dbReference type="OrthoDB" id="9816120at2"/>
<dbReference type="Proteomes" id="UP000032544">
    <property type="component" value="Unassembled WGS sequence"/>
</dbReference>
<dbReference type="RefSeq" id="WP_045028302.1">
    <property type="nucleotide sequence ID" value="NZ_JRHC01000001.1"/>
</dbReference>
<evidence type="ECO:0000256" key="1">
    <source>
        <dbReference type="SAM" id="MobiDB-lite"/>
    </source>
</evidence>
<keyword evidence="4" id="KW-1185">Reference proteome</keyword>
<accession>A0A0D8JFR5</accession>
<dbReference type="SUPFAM" id="SSF69318">
    <property type="entry name" value="Integrin alpha N-terminal domain"/>
    <property type="match status" value="1"/>
</dbReference>
<proteinExistence type="predicted"/>
<organism evidence="3 4">
    <name type="scientific">Draconibacterium sediminis</name>
    <dbReference type="NCBI Taxonomy" id="1544798"/>
    <lineage>
        <taxon>Bacteria</taxon>
        <taxon>Pseudomonadati</taxon>
        <taxon>Bacteroidota</taxon>
        <taxon>Bacteroidia</taxon>
        <taxon>Marinilabiliales</taxon>
        <taxon>Prolixibacteraceae</taxon>
        <taxon>Draconibacterium</taxon>
    </lineage>
</organism>
<keyword evidence="2" id="KW-0472">Membrane</keyword>
<sequence length="715" mass="79489">MRKNPKNYSLTFVFFTGISGNRFSQQGLFEQHIQKDYIKKRNPWSLVFNTFIILFSLGFISLNAYAQLEGGSVIPAGGEGNYGVIDGAASGTADVYGNGPYDLFVGLRTLYPFERFDAYGTPVYGEKVTVNSPNSGGYVFQHTNGEIYALSYSNNLIQLLSFDRSLLEFKTIASHKVDKMSGSLTGFIDKQDKLHVFHVSNDDTKITDAGDRAPFPGSRSSRNKDDVPYHHQKEYNAYDGAGLAKNPSWYSRGPRLFHAQFSDIKMTTLDKNEPVDVDSRNCYFKFGSRGLTMAIYNSETNIPQVVGANQTGLTRVFQNISTDGVEINEVRYVVDATPEHVILRHPVIHPNVKTITNPKNGLSDLLIGDTGRLWFYPLKGMLKDNTPIYGEPRLVLSKSSDILCGRLPVISPGDVDDDGLVDFLVGNDVGELLFVKNIGSKKAPEFANPVPILVDGKTFQIRAGYQGSVQGPPEANWGYTCPTLYDWNNDGKLDIVMNSILGDIVTFIQIESEGDRPAFSEMKKIFCEGLDLHLSWRTQPGVTTWGGETEPCIIANDENNEFRCFYQIDIQNVVRGDVLRLETGEAIRAHDKRFVGQWGRSKIVPVDWDEDGNIDLMVGTSRAQSIPGPGGMPDNLEGNERQACVLFMKNVGTNAKPVFEYPVRIKYKEEAIKLGTHSCSPAPVDLGRGVLDLVVAREKGTLMYYNRENLSSTKK</sequence>
<keyword evidence="2" id="KW-0812">Transmembrane</keyword>
<feature type="transmembrane region" description="Helical" evidence="2">
    <location>
        <begin position="44"/>
        <end position="66"/>
    </location>
</feature>
<dbReference type="InterPro" id="IPR028994">
    <property type="entry name" value="Integrin_alpha_N"/>
</dbReference>
<reference evidence="3 4" key="1">
    <citation type="submission" date="2014-09" db="EMBL/GenBank/DDBJ databases">
        <title>Draft Genome Sequence of Draconibacterium sp. JN14CK-3.</title>
        <authorList>
            <person name="Dong C."/>
            <person name="Lai Q."/>
            <person name="Shao Z."/>
        </authorList>
    </citation>
    <scope>NUCLEOTIDE SEQUENCE [LARGE SCALE GENOMIC DNA]</scope>
    <source>
        <strain evidence="3 4">JN14CK-3</strain>
    </source>
</reference>